<evidence type="ECO:0000313" key="3">
    <source>
        <dbReference type="Proteomes" id="UP000267945"/>
    </source>
</evidence>
<evidence type="ECO:0000256" key="1">
    <source>
        <dbReference type="SAM" id="SignalP"/>
    </source>
</evidence>
<reference evidence="2 3" key="1">
    <citation type="submission" date="2017-02" db="EMBL/GenBank/DDBJ databases">
        <title>Complete genome sequence of Lactobacillus helveticus.</title>
        <authorList>
            <person name="Kim J.F."/>
            <person name="Chung Y."/>
            <person name="Kwak M."/>
        </authorList>
    </citation>
    <scope>NUCLEOTIDE SEQUENCE [LARGE SCALE GENOMIC DNA]</scope>
    <source>
        <strain evidence="2 3">LH5</strain>
    </source>
</reference>
<dbReference type="Proteomes" id="UP000267945">
    <property type="component" value="Chromosome"/>
</dbReference>
<sequence>MLERKLLPLSAMVLALGLSGLTTHVKAADTTYGNGAVVTVPKKMQGTWYSYDSNAHSGRKITFTAHTVNGKIIYTQDKSIISDYFNGNIQDQAGFDRATKNWMSGQTTKMKNNLFYEIKSMD</sequence>
<keyword evidence="1" id="KW-0732">Signal</keyword>
<protein>
    <recommendedName>
        <fullName evidence="4">Surface layer protein A domain-containing protein</fullName>
    </recommendedName>
</protein>
<evidence type="ECO:0000313" key="2">
    <source>
        <dbReference type="EMBL" id="AZK90484.1"/>
    </source>
</evidence>
<accession>A0A3S8S9Y2</accession>
<feature type="chain" id="PRO_5019143037" description="Surface layer protein A domain-containing protein" evidence="1">
    <location>
        <begin position="28"/>
        <end position="122"/>
    </location>
</feature>
<name>A0A3S8S9Y2_LACHE</name>
<dbReference type="AlphaFoldDB" id="A0A3S8S9Y2"/>
<gene>
    <name evidence="2" type="ORF">LH5_00223</name>
</gene>
<proteinExistence type="predicted"/>
<feature type="signal peptide" evidence="1">
    <location>
        <begin position="1"/>
        <end position="27"/>
    </location>
</feature>
<dbReference type="GeneID" id="99756403"/>
<dbReference type="EMBL" id="CP019581">
    <property type="protein sequence ID" value="AZK90484.1"/>
    <property type="molecule type" value="Genomic_DNA"/>
</dbReference>
<evidence type="ECO:0008006" key="4">
    <source>
        <dbReference type="Google" id="ProtNLM"/>
    </source>
</evidence>
<dbReference type="RefSeq" id="WP_227028469.1">
    <property type="nucleotide sequence ID" value="NZ_CP019581.1"/>
</dbReference>
<organism evidence="2 3">
    <name type="scientific">Lactobacillus helveticus</name>
    <name type="common">Lactobacillus suntoryeus</name>
    <dbReference type="NCBI Taxonomy" id="1587"/>
    <lineage>
        <taxon>Bacteria</taxon>
        <taxon>Bacillati</taxon>
        <taxon>Bacillota</taxon>
        <taxon>Bacilli</taxon>
        <taxon>Lactobacillales</taxon>
        <taxon>Lactobacillaceae</taxon>
        <taxon>Lactobacillus</taxon>
    </lineage>
</organism>